<name>A0ABY6SE11_PODCO</name>
<feature type="coiled-coil region" evidence="1">
    <location>
        <begin position="625"/>
        <end position="780"/>
    </location>
</feature>
<feature type="compositionally biased region" description="Low complexity" evidence="2">
    <location>
        <begin position="192"/>
        <end position="206"/>
    </location>
</feature>
<feature type="region of interest" description="Disordered" evidence="2">
    <location>
        <begin position="1172"/>
        <end position="1327"/>
    </location>
</feature>
<reference evidence="3" key="1">
    <citation type="submission" date="2018-02" db="EMBL/GenBank/DDBJ databases">
        <authorList>
            <person name="Silar P."/>
        </authorList>
    </citation>
    <scope>NUCLEOTIDE SEQUENCE [LARGE SCALE GENOMIC DNA]</scope>
    <source>
        <strain evidence="3">T</strain>
    </source>
</reference>
<feature type="compositionally biased region" description="Polar residues" evidence="2">
    <location>
        <begin position="412"/>
        <end position="422"/>
    </location>
</feature>
<evidence type="ECO:0000256" key="1">
    <source>
        <dbReference type="SAM" id="Coils"/>
    </source>
</evidence>
<feature type="region of interest" description="Disordered" evidence="2">
    <location>
        <begin position="178"/>
        <end position="212"/>
    </location>
</feature>
<keyword evidence="4" id="KW-1185">Reference proteome</keyword>
<dbReference type="PANTHER" id="PTHR45615">
    <property type="entry name" value="MYOSIN HEAVY CHAIN, NON-MUSCLE"/>
    <property type="match status" value="1"/>
</dbReference>
<feature type="compositionally biased region" description="Low complexity" evidence="2">
    <location>
        <begin position="1216"/>
        <end position="1232"/>
    </location>
</feature>
<feature type="compositionally biased region" description="Polar residues" evidence="2">
    <location>
        <begin position="71"/>
        <end position="99"/>
    </location>
</feature>
<sequence>MASNARYPRSNARRQSGNGNRGWMWQNKPPNSSNNGRDDEEDVCPPRPNNNKTYVSLISDDEDEEEEDSKAASQKRNVSYVDTPNNSPATKRIASSSISRTDRTPFAAASTALPASGFRTPPAPFHQNDTVTQLAARVHETQDENEKLRMRMAKFGMITAEKDAEIASLRAIIEENRQRAAKNSSTGIGPVQQNPNGQQQASQGPAKPCTSCGGTDTLKREVADFTVNLAKARSTVVHQHDEIKELREEVKTNKAALVEESAAVAQHKISIGQLTLNLEAEQATVKNLHTTLAENQVTIDNLNQQLAAQSQELASKNQELDAQRQWCSTQGTELSEARATIADLKSQLAYKQHELEVARSQSEEDKTSMAELNIAIEDFKKQVANGQASLDNARTTLFVNGTIMQDLKDQVVATSEGDSSGGANKDKEKLPDLEAESLRVRLKDSEYEIEALKQRLDKAEKECEGFRTNYHKDQQEKENFGSNLRSVWEKEDEANARVEGLEEELARQQRQLVESEAELRQQQERAGECEARLEQQRQAFDQEKEMMETVIASLEDELTRLRSEAAPEMETLKATLQSVNEQLSRVQSERDDAVKDANGHRDMYQRQTGKLESSKRASDMSRAYVTSLKNQLATKGEQIAHLEEKVKDLEVELAACQNWAIEGEAQRVQAQEELQRHKAQDDKNLETIKQHEATIIQLDTEVAGQSKTIQTMQATIAELQAQPHPGNGPGNQAAIQAHIAHLESRIQQKDMELASAKEQLDQLFNQYNDLTHERAKLAESNKTLGAHMNKLGAEKDQALHSLEATKVALLQAEDDADFFRRREKALEEGGDPEFAHMESEWAPKLRDAKAQHEEASRELERCRQKVEELQIQLQTVSRQQNEALQQLESSRGQLAKFQLTVEDLNSQLSKAAEGCMDPAVLSSLMEAGSTIDPVVKDMLQKAREIQSAGDIPRKDGNGVSSMFVDPLLCLFGLYLFFANFLCSREPTADVAIVLPMALRAEPFPDCKLKSLKKEGLYKMIRDLEAEHERIDDAIRALIMRVRAEKIKTAALEKEVRVWKAISATKDMIIDQATARLLGSPHGAEIKDHADFGFDLDFNERSPKPELDVEMIDVMPPRKSLVMTFGPTRKGYQCWKGDDLPGYDRLDVDASKQDRLGYLTGKGKSIFKYLEDRGCPPHPEVPGPSPGPIMVSAPHSEASMHIDDEETGSRYTASETASSPLRPLAPSLRSSSSHPPPASLPPVELGIARRGGASSIHYEPPSTPSSTQSYTSAVYPAPTSTPSHRGFPRGRYTASRFRPSSAPAFAGPSYPPHRTSAPTSTPQSWAAGDFVEQDDIDMEVLGSGFTMESIEQPEELEPEPPTDKGKGKERAGSGPVEGYGVD</sequence>
<feature type="region of interest" description="Disordered" evidence="2">
    <location>
        <begin position="412"/>
        <end position="431"/>
    </location>
</feature>
<feature type="compositionally biased region" description="Basic and acidic residues" evidence="2">
    <location>
        <begin position="1360"/>
        <end position="1370"/>
    </location>
</feature>
<feature type="compositionally biased region" description="Acidic residues" evidence="2">
    <location>
        <begin position="1350"/>
        <end position="1359"/>
    </location>
</feature>
<evidence type="ECO:0000313" key="4">
    <source>
        <dbReference type="Proteomes" id="UP000280685"/>
    </source>
</evidence>
<feature type="compositionally biased region" description="Pro residues" evidence="2">
    <location>
        <begin position="1175"/>
        <end position="1186"/>
    </location>
</feature>
<organism evidence="3 4">
    <name type="scientific">Podospora comata</name>
    <dbReference type="NCBI Taxonomy" id="48703"/>
    <lineage>
        <taxon>Eukaryota</taxon>
        <taxon>Fungi</taxon>
        <taxon>Dikarya</taxon>
        <taxon>Ascomycota</taxon>
        <taxon>Pezizomycotina</taxon>
        <taxon>Sordariomycetes</taxon>
        <taxon>Sordariomycetidae</taxon>
        <taxon>Sordariales</taxon>
        <taxon>Podosporaceae</taxon>
        <taxon>Podospora</taxon>
    </lineage>
</organism>
<feature type="coiled-coil region" evidence="1">
    <location>
        <begin position="435"/>
        <end position="596"/>
    </location>
</feature>
<protein>
    <submittedName>
        <fullName evidence="3">Uncharacterized protein</fullName>
    </submittedName>
</protein>
<keyword evidence="1" id="KW-0175">Coiled coil</keyword>
<feature type="region of interest" description="Disordered" evidence="2">
    <location>
        <begin position="1343"/>
        <end position="1381"/>
    </location>
</feature>
<feature type="compositionally biased region" description="Acidic residues" evidence="2">
    <location>
        <begin position="59"/>
        <end position="68"/>
    </location>
</feature>
<evidence type="ECO:0000313" key="3">
    <source>
        <dbReference type="EMBL" id="VBB81692.1"/>
    </source>
</evidence>
<dbReference type="Proteomes" id="UP000280685">
    <property type="component" value="Chromosome 5"/>
</dbReference>
<feature type="region of interest" description="Disordered" evidence="2">
    <location>
        <begin position="1"/>
        <end position="106"/>
    </location>
</feature>
<feature type="coiled-coil region" evidence="1">
    <location>
        <begin position="229"/>
        <end position="361"/>
    </location>
</feature>
<feature type="coiled-coil region" evidence="1">
    <location>
        <begin position="845"/>
        <end position="907"/>
    </location>
</feature>
<proteinExistence type="predicted"/>
<dbReference type="PANTHER" id="PTHR45615:SF40">
    <property type="entry name" value="MYOSIN HEAVY CHAIN, NON-MUSCLE"/>
    <property type="match status" value="1"/>
</dbReference>
<gene>
    <name evidence="3" type="ORF">PODCO_506350</name>
</gene>
<accession>A0ABY6SE11</accession>
<dbReference type="EMBL" id="LR026968">
    <property type="protein sequence ID" value="VBB81692.1"/>
    <property type="molecule type" value="Genomic_DNA"/>
</dbReference>
<dbReference type="Gene3D" id="1.10.287.1490">
    <property type="match status" value="2"/>
</dbReference>
<evidence type="ECO:0000256" key="2">
    <source>
        <dbReference type="SAM" id="MobiDB-lite"/>
    </source>
</evidence>